<dbReference type="PROSITE" id="PS50297">
    <property type="entry name" value="ANK_REP_REGION"/>
    <property type="match status" value="2"/>
</dbReference>
<dbReference type="GO" id="GO:0005929">
    <property type="term" value="C:cilium"/>
    <property type="evidence" value="ECO:0007669"/>
    <property type="project" value="UniProtKB-SubCell"/>
</dbReference>
<name>A0A7R8ULH0_HERIL</name>
<sequence length="400" mass="45489">MANESNLTDVQRQMFEKIAKNEASEFRALLTQNKGSVNFVDENGMSPLQHACYKGNKEIVQMLLDQGADVNYCQHGANYTSLHFAALNGNPEIVLLLLEAGVKPNTENSVNRTAAQMAAFVGNHHCVAIINNFVPKSEVEYYSILQGQQTEPYLPPALVDGFHKFVIQVNLHPVRIALNLQKVGTLADHLKKIKKVLELMTEREIKKKYDRSEVMAFKYHYLGWIVGEIIRCQEHFHSRREQGSTESRHDFVEMFAKRVLKENKPGQPDYIEYTIRDCAREFPFRECTIFKQVVTQLANPEAPPALEVLKNAINGHRGFMDDITYCSSCGEEKPDKKCSKCKEVQYCDRECQRLHWFVHKKSCARPTSSSASAERSSAQTNKREIDTAEITEQLQGLVAS</sequence>
<evidence type="ECO:0000256" key="4">
    <source>
        <dbReference type="ARBA" id="ARBA00022771"/>
    </source>
</evidence>
<keyword evidence="8" id="KW-0966">Cell projection</keyword>
<keyword evidence="2" id="KW-0479">Metal-binding</keyword>
<evidence type="ECO:0000256" key="10">
    <source>
        <dbReference type="PROSITE-ProRule" id="PRU00134"/>
    </source>
</evidence>
<evidence type="ECO:0000256" key="5">
    <source>
        <dbReference type="ARBA" id="ARBA00022833"/>
    </source>
</evidence>
<protein>
    <recommendedName>
        <fullName evidence="12">MYND-type domain-containing protein</fullName>
    </recommendedName>
</protein>
<dbReference type="SUPFAM" id="SSF144232">
    <property type="entry name" value="HIT/MYND zinc finger-like"/>
    <property type="match status" value="1"/>
</dbReference>
<dbReference type="InterPro" id="IPR002110">
    <property type="entry name" value="Ankyrin_rpt"/>
</dbReference>
<evidence type="ECO:0000256" key="9">
    <source>
        <dbReference type="PROSITE-ProRule" id="PRU00023"/>
    </source>
</evidence>
<keyword evidence="4 10" id="KW-0863">Zinc-finger</keyword>
<dbReference type="GO" id="GO:0008270">
    <property type="term" value="F:zinc ion binding"/>
    <property type="evidence" value="ECO:0007669"/>
    <property type="project" value="UniProtKB-KW"/>
</dbReference>
<dbReference type="SUPFAM" id="SSF48403">
    <property type="entry name" value="Ankyrin repeat"/>
    <property type="match status" value="1"/>
</dbReference>
<feature type="region of interest" description="Disordered" evidence="11">
    <location>
        <begin position="365"/>
        <end position="388"/>
    </location>
</feature>
<dbReference type="OrthoDB" id="10257049at2759"/>
<accession>A0A7R8ULH0</accession>
<dbReference type="Gene3D" id="6.10.140.2220">
    <property type="match status" value="1"/>
</dbReference>
<keyword evidence="14" id="KW-1185">Reference proteome</keyword>
<dbReference type="Gene3D" id="1.25.40.20">
    <property type="entry name" value="Ankyrin repeat-containing domain"/>
    <property type="match status" value="1"/>
</dbReference>
<dbReference type="PROSITE" id="PS50088">
    <property type="entry name" value="ANK_REPEAT"/>
    <property type="match status" value="2"/>
</dbReference>
<evidence type="ECO:0000256" key="1">
    <source>
        <dbReference type="ARBA" id="ARBA00004138"/>
    </source>
</evidence>
<dbReference type="PROSITE" id="PS50865">
    <property type="entry name" value="ZF_MYND_2"/>
    <property type="match status" value="1"/>
</dbReference>
<dbReference type="OMA" id="EFPFREC"/>
<dbReference type="Pfam" id="PF12796">
    <property type="entry name" value="Ank_2"/>
    <property type="match status" value="1"/>
</dbReference>
<dbReference type="SMART" id="SM00248">
    <property type="entry name" value="ANK"/>
    <property type="match status" value="3"/>
</dbReference>
<dbReference type="FunCoup" id="A0A7R8ULH0">
    <property type="interactions" value="314"/>
</dbReference>
<keyword evidence="5" id="KW-0862">Zinc</keyword>
<dbReference type="InterPro" id="IPR036770">
    <property type="entry name" value="Ankyrin_rpt-contain_sf"/>
</dbReference>
<evidence type="ECO:0000313" key="13">
    <source>
        <dbReference type="EMBL" id="CAD7083027.1"/>
    </source>
</evidence>
<evidence type="ECO:0000256" key="11">
    <source>
        <dbReference type="SAM" id="MobiDB-lite"/>
    </source>
</evidence>
<feature type="compositionally biased region" description="Low complexity" evidence="11">
    <location>
        <begin position="368"/>
        <end position="378"/>
    </location>
</feature>
<dbReference type="InterPro" id="IPR052452">
    <property type="entry name" value="Ankyrin-MYND_dom_contain_2"/>
</dbReference>
<dbReference type="AlphaFoldDB" id="A0A7R8ULH0"/>
<evidence type="ECO:0000256" key="2">
    <source>
        <dbReference type="ARBA" id="ARBA00022723"/>
    </source>
</evidence>
<feature type="domain" description="MYND-type" evidence="12">
    <location>
        <begin position="326"/>
        <end position="363"/>
    </location>
</feature>
<evidence type="ECO:0000313" key="14">
    <source>
        <dbReference type="Proteomes" id="UP000594454"/>
    </source>
</evidence>
<dbReference type="PROSITE" id="PS01360">
    <property type="entry name" value="ZF_MYND_1"/>
    <property type="match status" value="1"/>
</dbReference>
<feature type="repeat" description="ANK" evidence="9">
    <location>
        <begin position="43"/>
        <end position="75"/>
    </location>
</feature>
<comment type="subcellular location">
    <subcellularLocation>
        <location evidence="1">Cell projection</location>
        <location evidence="1">Cilium</location>
    </subcellularLocation>
</comment>
<dbReference type="PANTHER" id="PTHR24150">
    <property type="entry name" value="ANKYRIN REPEAT AND MYND DOMAIN-CONTAINING PROTEIN 2"/>
    <property type="match status" value="1"/>
</dbReference>
<dbReference type="PANTHER" id="PTHR24150:SF8">
    <property type="entry name" value="ANKYRIN REPEAT AND MYND DOMAIN-CONTAINING PROTEIN 2"/>
    <property type="match status" value="1"/>
</dbReference>
<dbReference type="InParanoid" id="A0A7R8ULH0"/>
<reference evidence="13 14" key="1">
    <citation type="submission" date="2020-11" db="EMBL/GenBank/DDBJ databases">
        <authorList>
            <person name="Wallbank WR R."/>
            <person name="Pardo Diaz C."/>
            <person name="Kozak K."/>
            <person name="Martin S."/>
            <person name="Jiggins C."/>
            <person name="Moest M."/>
            <person name="Warren A I."/>
            <person name="Generalovic N T."/>
            <person name="Byers J.R.P. K."/>
            <person name="Montejo-Kovacevich G."/>
            <person name="Yen C E."/>
        </authorList>
    </citation>
    <scope>NUCLEOTIDE SEQUENCE [LARGE SCALE GENOMIC DNA]</scope>
</reference>
<evidence type="ECO:0000256" key="3">
    <source>
        <dbReference type="ARBA" id="ARBA00022737"/>
    </source>
</evidence>
<dbReference type="Pfam" id="PF01753">
    <property type="entry name" value="zf-MYND"/>
    <property type="match status" value="1"/>
</dbReference>
<keyword evidence="7" id="KW-0969">Cilium</keyword>
<dbReference type="Proteomes" id="UP000594454">
    <property type="component" value="Chromosome 2"/>
</dbReference>
<keyword evidence="6 9" id="KW-0040">ANK repeat</keyword>
<evidence type="ECO:0000256" key="6">
    <source>
        <dbReference type="ARBA" id="ARBA00023043"/>
    </source>
</evidence>
<evidence type="ECO:0000256" key="7">
    <source>
        <dbReference type="ARBA" id="ARBA00023069"/>
    </source>
</evidence>
<evidence type="ECO:0000259" key="12">
    <source>
        <dbReference type="PROSITE" id="PS50865"/>
    </source>
</evidence>
<dbReference type="EMBL" id="LR899010">
    <property type="protein sequence ID" value="CAD7083027.1"/>
    <property type="molecule type" value="Genomic_DNA"/>
</dbReference>
<dbReference type="InterPro" id="IPR002893">
    <property type="entry name" value="Znf_MYND"/>
</dbReference>
<feature type="repeat" description="ANK" evidence="9">
    <location>
        <begin position="77"/>
        <end position="109"/>
    </location>
</feature>
<organism evidence="13 14">
    <name type="scientific">Hermetia illucens</name>
    <name type="common">Black soldier fly</name>
    <dbReference type="NCBI Taxonomy" id="343691"/>
    <lineage>
        <taxon>Eukaryota</taxon>
        <taxon>Metazoa</taxon>
        <taxon>Ecdysozoa</taxon>
        <taxon>Arthropoda</taxon>
        <taxon>Hexapoda</taxon>
        <taxon>Insecta</taxon>
        <taxon>Pterygota</taxon>
        <taxon>Neoptera</taxon>
        <taxon>Endopterygota</taxon>
        <taxon>Diptera</taxon>
        <taxon>Brachycera</taxon>
        <taxon>Stratiomyomorpha</taxon>
        <taxon>Stratiomyidae</taxon>
        <taxon>Hermetiinae</taxon>
        <taxon>Hermetia</taxon>
    </lineage>
</organism>
<gene>
    <name evidence="13" type="ORF">HERILL_LOCUS6015</name>
</gene>
<proteinExistence type="predicted"/>
<keyword evidence="3" id="KW-0677">Repeat</keyword>
<evidence type="ECO:0000256" key="8">
    <source>
        <dbReference type="ARBA" id="ARBA00023273"/>
    </source>
</evidence>
<dbReference type="CDD" id="cd23020">
    <property type="entry name" value="zf-HIT"/>
    <property type="match status" value="1"/>
</dbReference>